<organism evidence="2 3">
    <name type="scientific">Proteobacteria bacterium 228</name>
    <dbReference type="NCBI Taxonomy" id="2083153"/>
    <lineage>
        <taxon>Bacteria</taxon>
        <taxon>Pseudomonadati</taxon>
        <taxon>Pseudomonadota</taxon>
    </lineage>
</organism>
<evidence type="ECO:0000256" key="1">
    <source>
        <dbReference type="SAM" id="Phobius"/>
    </source>
</evidence>
<dbReference type="AlphaFoldDB" id="A0A2S5KHS1"/>
<gene>
    <name evidence="2" type="ORF">C4K68_27675</name>
</gene>
<comment type="caution">
    <text evidence="2">The sequence shown here is derived from an EMBL/GenBank/DDBJ whole genome shotgun (WGS) entry which is preliminary data.</text>
</comment>
<protein>
    <recommendedName>
        <fullName evidence="4">DUF304 domain-containing protein</fullName>
    </recommendedName>
</protein>
<evidence type="ECO:0000313" key="3">
    <source>
        <dbReference type="Proteomes" id="UP000238196"/>
    </source>
</evidence>
<keyword evidence="1" id="KW-0812">Transmembrane</keyword>
<reference evidence="2 3" key="1">
    <citation type="submission" date="2018-02" db="EMBL/GenBank/DDBJ databases">
        <title>novel marine gammaproteobacteria from coastal saline agro ecosystem.</title>
        <authorList>
            <person name="Krishnan R."/>
            <person name="Ramesh Kumar N."/>
        </authorList>
    </citation>
    <scope>NUCLEOTIDE SEQUENCE [LARGE SCALE GENOMIC DNA]</scope>
    <source>
        <strain evidence="2 3">228</strain>
    </source>
</reference>
<evidence type="ECO:0000313" key="2">
    <source>
        <dbReference type="EMBL" id="PPC74185.1"/>
    </source>
</evidence>
<feature type="transmembrane region" description="Helical" evidence="1">
    <location>
        <begin position="17"/>
        <end position="35"/>
    </location>
</feature>
<dbReference type="Proteomes" id="UP000238196">
    <property type="component" value="Unassembled WGS sequence"/>
</dbReference>
<keyword evidence="1" id="KW-1133">Transmembrane helix</keyword>
<accession>A0A2S5KHS1</accession>
<proteinExistence type="predicted"/>
<keyword evidence="1" id="KW-0472">Membrane</keyword>
<name>A0A2S5KHS1_9PROT</name>
<sequence>MTFSISPAFIRSQQRNIQIFAVVLVLLGIGALYLGYKNNQYQMYIFAPMMFWLAWHKYQHLAYWRDEAGHIRLTLTDTELQVSQGDNLRTTLLTDIDRLTLQRKFRNIDSILVHHRFGQVQRLRGFSEMDTLASTLAAVVGSDKVRTSYILHK</sequence>
<dbReference type="EMBL" id="PRLP01000167">
    <property type="protein sequence ID" value="PPC74185.1"/>
    <property type="molecule type" value="Genomic_DNA"/>
</dbReference>
<evidence type="ECO:0008006" key="4">
    <source>
        <dbReference type="Google" id="ProtNLM"/>
    </source>
</evidence>